<dbReference type="KEGG" id="ffu:CLAFUR5_00451"/>
<accession>A0A9Q8P2L9</accession>
<dbReference type="EMBL" id="CP090163">
    <property type="protein sequence ID" value="UJO10802.1"/>
    <property type="molecule type" value="Genomic_DNA"/>
</dbReference>
<reference evidence="2" key="1">
    <citation type="submission" date="2021-12" db="EMBL/GenBank/DDBJ databases">
        <authorList>
            <person name="Zaccaron A."/>
            <person name="Stergiopoulos I."/>
        </authorList>
    </citation>
    <scope>NUCLEOTIDE SEQUENCE</scope>
    <source>
        <strain evidence="2">Race5_Kim</strain>
    </source>
</reference>
<feature type="compositionally biased region" description="Polar residues" evidence="1">
    <location>
        <begin position="8"/>
        <end position="24"/>
    </location>
</feature>
<evidence type="ECO:0000256" key="1">
    <source>
        <dbReference type="SAM" id="MobiDB-lite"/>
    </source>
</evidence>
<sequence>MEGLSLTALDSSRQLSTTKAPSTRLTSWRDCLPNGAAAIIVSYEAILQPHSLVSNKLINGIEKAYPFTSNSMPMPGTRGILARLLPTNSHGMTTTPAELLP</sequence>
<dbReference type="AlphaFoldDB" id="A0A9Q8P2L9"/>
<dbReference type="Proteomes" id="UP000756132">
    <property type="component" value="Chromosome 1"/>
</dbReference>
<keyword evidence="3" id="KW-1185">Reference proteome</keyword>
<protein>
    <submittedName>
        <fullName evidence="2">Uncharacterized protein</fullName>
    </submittedName>
</protein>
<organism evidence="2 3">
    <name type="scientific">Passalora fulva</name>
    <name type="common">Tomato leaf mold</name>
    <name type="synonym">Cladosporium fulvum</name>
    <dbReference type="NCBI Taxonomy" id="5499"/>
    <lineage>
        <taxon>Eukaryota</taxon>
        <taxon>Fungi</taxon>
        <taxon>Dikarya</taxon>
        <taxon>Ascomycota</taxon>
        <taxon>Pezizomycotina</taxon>
        <taxon>Dothideomycetes</taxon>
        <taxon>Dothideomycetidae</taxon>
        <taxon>Mycosphaerellales</taxon>
        <taxon>Mycosphaerellaceae</taxon>
        <taxon>Fulvia</taxon>
    </lineage>
</organism>
<dbReference type="RefSeq" id="XP_047755168.1">
    <property type="nucleotide sequence ID" value="XM_047899599.1"/>
</dbReference>
<gene>
    <name evidence="2" type="ORF">CLAFUR5_00451</name>
</gene>
<dbReference type="GeneID" id="71980329"/>
<feature type="region of interest" description="Disordered" evidence="1">
    <location>
        <begin position="1"/>
        <end position="24"/>
    </location>
</feature>
<evidence type="ECO:0000313" key="3">
    <source>
        <dbReference type="Proteomes" id="UP000756132"/>
    </source>
</evidence>
<name>A0A9Q8P2L9_PASFU</name>
<reference evidence="2" key="2">
    <citation type="journal article" date="2022" name="Microb. Genom.">
        <title>A chromosome-scale genome assembly of the tomato pathogen Cladosporium fulvum reveals a compartmentalized genome architecture and the presence of a dispensable chromosome.</title>
        <authorList>
            <person name="Zaccaron A.Z."/>
            <person name="Chen L.H."/>
            <person name="Samaras A."/>
            <person name="Stergiopoulos I."/>
        </authorList>
    </citation>
    <scope>NUCLEOTIDE SEQUENCE</scope>
    <source>
        <strain evidence="2">Race5_Kim</strain>
    </source>
</reference>
<evidence type="ECO:0000313" key="2">
    <source>
        <dbReference type="EMBL" id="UJO10802.1"/>
    </source>
</evidence>
<proteinExistence type="predicted"/>